<dbReference type="EMBL" id="QPIZ01000021">
    <property type="protein sequence ID" value="RCW30640.1"/>
    <property type="molecule type" value="Genomic_DNA"/>
</dbReference>
<evidence type="ECO:0000313" key="3">
    <source>
        <dbReference type="Proteomes" id="UP000252733"/>
    </source>
</evidence>
<dbReference type="SUPFAM" id="SSF48695">
    <property type="entry name" value="Multiheme cytochromes"/>
    <property type="match status" value="1"/>
</dbReference>
<sequence length="451" mass="51009">MKLKNPFVIVGPFLIVLILGFAYTQVKKDQFGQLKYEEFEKPGKCATCHDGFYQQWDQSMMSKAYSHHWDEIEYFKLAVAHSENDPAMKGVHEGCNGCHTPMAYMAGDVPPPHPSENSRANEAVSCDVCHTIKSITGDTSYNHNFVMEPGNTKFSSRKGKVTSPEHQIVKSDLHSTARFCGTCHNEKSGFGAWVKSTQLEWEEGPYSDEGVRCQDCHMTKANLKTARMGDTYPDTKLHLFHGAHDPGKLNGVVEIRIYPDVKEVVPGDLVVFDVMLFNQKTGHKFPTGSVEDRIVWLHVEAEDEKGNVYHLPVDKKGFEGEEYTIASDALAYQDLGVPLKKDNFEGVQREDVPVGDRIFRLPYFDPQGRMTMMQWNTKSLGVDYRFGPRETKVETYTFNLPFDVAPGKLKVSAVMNYRLLVKPVGELLEVPEEEYAIHEINRQSTEVTVLP</sequence>
<reference evidence="2 3" key="1">
    <citation type="submission" date="2018-07" db="EMBL/GenBank/DDBJ databases">
        <title>Freshwater and sediment microbial communities from various areas in North America, analyzing microbe dynamics in response to fracking.</title>
        <authorList>
            <person name="Lamendella R."/>
        </authorList>
    </citation>
    <scope>NUCLEOTIDE SEQUENCE [LARGE SCALE GENOMIC DNA]</scope>
    <source>
        <strain evidence="2 3">160A</strain>
    </source>
</reference>
<organism evidence="2 3">
    <name type="scientific">Marinilabilia salmonicolor</name>
    <dbReference type="NCBI Taxonomy" id="989"/>
    <lineage>
        <taxon>Bacteria</taxon>
        <taxon>Pseudomonadati</taxon>
        <taxon>Bacteroidota</taxon>
        <taxon>Bacteroidia</taxon>
        <taxon>Marinilabiliales</taxon>
        <taxon>Marinilabiliaceae</taxon>
        <taxon>Marinilabilia</taxon>
    </lineage>
</organism>
<gene>
    <name evidence="2" type="ORF">DFO77_12177</name>
</gene>
<name>A0A368URI2_9BACT</name>
<dbReference type="InterPro" id="IPR023155">
    <property type="entry name" value="Cyt_c-552/4"/>
</dbReference>
<dbReference type="Proteomes" id="UP000252733">
    <property type="component" value="Unassembled WGS sequence"/>
</dbReference>
<dbReference type="InterPro" id="IPR036280">
    <property type="entry name" value="Multihaem_cyt_sf"/>
</dbReference>
<keyword evidence="3" id="KW-1185">Reference proteome</keyword>
<evidence type="ECO:0000259" key="1">
    <source>
        <dbReference type="Pfam" id="PF13435"/>
    </source>
</evidence>
<proteinExistence type="predicted"/>
<dbReference type="AlphaFoldDB" id="A0A368URI2"/>
<evidence type="ECO:0000313" key="2">
    <source>
        <dbReference type="EMBL" id="RCW30640.1"/>
    </source>
</evidence>
<protein>
    <submittedName>
        <fullName evidence="2">Cytochrome c554/c'-like protein</fullName>
    </submittedName>
</protein>
<dbReference type="RefSeq" id="WP_114437603.1">
    <property type="nucleotide sequence ID" value="NZ_QPIZ01000021.1"/>
</dbReference>
<dbReference type="Gene3D" id="1.10.1130.10">
    <property type="entry name" value="Flavocytochrome C3, Chain A"/>
    <property type="match status" value="1"/>
</dbReference>
<feature type="domain" description="Cytochrome c-552/4" evidence="1">
    <location>
        <begin position="44"/>
        <end position="131"/>
    </location>
</feature>
<comment type="caution">
    <text evidence="2">The sequence shown here is derived from an EMBL/GenBank/DDBJ whole genome shotgun (WGS) entry which is preliminary data.</text>
</comment>
<accession>A0A368URI2</accession>
<dbReference type="Pfam" id="PF13435">
    <property type="entry name" value="Cytochrome_C554"/>
    <property type="match status" value="1"/>
</dbReference>